<gene>
    <name evidence="2" type="ORF">FVEG_08012</name>
</gene>
<sequence length="132" mass="14477">MANETPIPLLDPQQPTSHSPVSTGNWLGFDKTTDKSQQLQQRAISNGHISKCLATLAPQGMCSTCQLDFAFITCSGRAILQASPPGWRSQSLSLQGPVTLHLYVYPRGLLVLCHMVDHLRDMRQSCDNEGRG</sequence>
<dbReference type="HOGENOM" id="CLU_1917232_0_0_1"/>
<keyword evidence="3" id="KW-1185">Reference proteome</keyword>
<proteinExistence type="predicted"/>
<evidence type="ECO:0000256" key="1">
    <source>
        <dbReference type="SAM" id="MobiDB-lite"/>
    </source>
</evidence>
<dbReference type="KEGG" id="fvr:FVEG_08012"/>
<name>W7MUM4_GIBM7</name>
<dbReference type="RefSeq" id="XP_018754293.1">
    <property type="nucleotide sequence ID" value="XM_018896775.1"/>
</dbReference>
<dbReference type="EMBL" id="DS022251">
    <property type="protein sequence ID" value="EWG48102.1"/>
    <property type="molecule type" value="Genomic_DNA"/>
</dbReference>
<evidence type="ECO:0000313" key="2">
    <source>
        <dbReference type="EMBL" id="EWG48102.1"/>
    </source>
</evidence>
<dbReference type="GeneID" id="30065776"/>
<evidence type="ECO:0000313" key="3">
    <source>
        <dbReference type="Proteomes" id="UP000009096"/>
    </source>
</evidence>
<organism evidence="2 3">
    <name type="scientific">Gibberella moniliformis (strain M3125 / FGSC 7600)</name>
    <name type="common">Maize ear and stalk rot fungus</name>
    <name type="synonym">Fusarium verticillioides</name>
    <dbReference type="NCBI Taxonomy" id="334819"/>
    <lineage>
        <taxon>Eukaryota</taxon>
        <taxon>Fungi</taxon>
        <taxon>Dikarya</taxon>
        <taxon>Ascomycota</taxon>
        <taxon>Pezizomycotina</taxon>
        <taxon>Sordariomycetes</taxon>
        <taxon>Hypocreomycetidae</taxon>
        <taxon>Hypocreales</taxon>
        <taxon>Nectriaceae</taxon>
        <taxon>Fusarium</taxon>
        <taxon>Fusarium fujikuroi species complex</taxon>
    </lineage>
</organism>
<accession>W7MUM4</accession>
<feature type="compositionally biased region" description="Polar residues" evidence="1">
    <location>
        <begin position="13"/>
        <end position="25"/>
    </location>
</feature>
<reference evidence="2 3" key="1">
    <citation type="journal article" date="2010" name="Nature">
        <title>Comparative genomics reveals mobile pathogenicity chromosomes in Fusarium.</title>
        <authorList>
            <person name="Ma L.J."/>
            <person name="van der Does H.C."/>
            <person name="Borkovich K.A."/>
            <person name="Coleman J.J."/>
            <person name="Daboussi M.J."/>
            <person name="Di Pietro A."/>
            <person name="Dufresne M."/>
            <person name="Freitag M."/>
            <person name="Grabherr M."/>
            <person name="Henrissat B."/>
            <person name="Houterman P.M."/>
            <person name="Kang S."/>
            <person name="Shim W.B."/>
            <person name="Woloshuk C."/>
            <person name="Xie X."/>
            <person name="Xu J.R."/>
            <person name="Antoniw J."/>
            <person name="Baker S.E."/>
            <person name="Bluhm B.H."/>
            <person name="Breakspear A."/>
            <person name="Brown D.W."/>
            <person name="Butchko R.A."/>
            <person name="Chapman S."/>
            <person name="Coulson R."/>
            <person name="Coutinho P.M."/>
            <person name="Danchin E.G."/>
            <person name="Diener A."/>
            <person name="Gale L.R."/>
            <person name="Gardiner D.M."/>
            <person name="Goff S."/>
            <person name="Hammond-Kosack K.E."/>
            <person name="Hilburn K."/>
            <person name="Hua-Van A."/>
            <person name="Jonkers W."/>
            <person name="Kazan K."/>
            <person name="Kodira C.D."/>
            <person name="Koehrsen M."/>
            <person name="Kumar L."/>
            <person name="Lee Y.H."/>
            <person name="Li L."/>
            <person name="Manners J.M."/>
            <person name="Miranda-Saavedra D."/>
            <person name="Mukherjee M."/>
            <person name="Park G."/>
            <person name="Park J."/>
            <person name="Park S.Y."/>
            <person name="Proctor R.H."/>
            <person name="Regev A."/>
            <person name="Ruiz-Roldan M.C."/>
            <person name="Sain D."/>
            <person name="Sakthikumar S."/>
            <person name="Sykes S."/>
            <person name="Schwartz D.C."/>
            <person name="Turgeon B.G."/>
            <person name="Wapinski I."/>
            <person name="Yoder O."/>
            <person name="Young S."/>
            <person name="Zeng Q."/>
            <person name="Zhou S."/>
            <person name="Galagan J."/>
            <person name="Cuomo C.A."/>
            <person name="Kistler H.C."/>
            <person name="Rep M."/>
        </authorList>
    </citation>
    <scope>NUCLEOTIDE SEQUENCE [LARGE SCALE GENOMIC DNA]</scope>
    <source>
        <strain evidence="3">M3125 / FGSC 7600</strain>
    </source>
</reference>
<feature type="region of interest" description="Disordered" evidence="1">
    <location>
        <begin position="1"/>
        <end position="25"/>
    </location>
</feature>
<protein>
    <submittedName>
        <fullName evidence="2">Uncharacterized protein</fullName>
    </submittedName>
</protein>
<dbReference type="Proteomes" id="UP000009096">
    <property type="component" value="Chromosome 3"/>
</dbReference>
<dbReference type="VEuPathDB" id="FungiDB:FVEG_08012"/>
<dbReference type="AlphaFoldDB" id="W7MUM4"/>